<comment type="caution">
    <text evidence="2">The sequence shown here is derived from an EMBL/GenBank/DDBJ whole genome shotgun (WGS) entry which is preliminary data.</text>
</comment>
<organism evidence="2 3">
    <name type="scientific">Candidatus Phytoplasma pruni</name>
    <dbReference type="NCBI Taxonomy" id="479893"/>
    <lineage>
        <taxon>Bacteria</taxon>
        <taxon>Bacillati</taxon>
        <taxon>Mycoplasmatota</taxon>
        <taxon>Mollicutes</taxon>
        <taxon>Acholeplasmatales</taxon>
        <taxon>Acholeplasmataceae</taxon>
        <taxon>Candidatus Phytoplasma</taxon>
        <taxon>16SrIII (X-disease group)</taxon>
    </lineage>
</organism>
<keyword evidence="3" id="KW-1185">Reference proteome</keyword>
<dbReference type="Proteomes" id="UP000568109">
    <property type="component" value="Unassembled WGS sequence"/>
</dbReference>
<gene>
    <name evidence="2" type="ORF">HR065_01500</name>
</gene>
<feature type="domain" description="DUF2779" evidence="1">
    <location>
        <begin position="459"/>
        <end position="604"/>
    </location>
</feature>
<name>A0A851HJZ1_9MOLU</name>
<dbReference type="AlphaFoldDB" id="A0A851HJZ1"/>
<dbReference type="RefSeq" id="WP_178734157.1">
    <property type="nucleotide sequence ID" value="NZ_JABUOH010000041.1"/>
</dbReference>
<evidence type="ECO:0000313" key="3">
    <source>
        <dbReference type="Proteomes" id="UP000568109"/>
    </source>
</evidence>
<evidence type="ECO:0000259" key="1">
    <source>
        <dbReference type="Pfam" id="PF11074"/>
    </source>
</evidence>
<sequence>MQSKRIFKSAFSKYTKLLKYMDLKTIREERRNQTFSFLKQLNNLLSPEEKQSPLYQTFIQQILPDDANPVIREQLMDLRVKMPYYKQLEIEFGQYLSSIVKGKIIYNPDTFQQKKISHTKYGYEFSSFVDVYYENKDSIYLFEAKAATSKKFLNMTYNPYPDLEKKYFLKTEKIFEIKPSENINQPQVLKMKPAFLKYLSNILNPDHENEKSVSKLKQHYHNAKLQKDYLIEEQRKLSREPEYEKYHQITTAKIDKLTTEMHQINKVLNFINKLSPTHDLGKNIYDVAYQSWILHQNNPQKNLQFRLVLFNGEYVHEGQEKYDNPALFSIVDLTDLMKLMQPIIEADIQLVAKHLTNPQLEKPALMQTLKTYTKIPLKNNLFTYLRSQHGFVNPQTPHKSRDSVEDLHQKNIYHALDVPSELLIHPDHDIQRKVIATKQPYYDYKKIRSSIGLLKYPIYHLDFETFPCPFPRFKGEKAYTQSVFQFSIHIEREPGKCDSQADNISYLAPDNQNDYRRSLTEKLLESIPDDGGSVVVYFQPFEKGRLEELAALFPEYSPRLNNIISRIIDLMDLVKGNTALYEELGVPNYDIINFYHDDLNGSYSIKKVLPIFSDLNYDNLAIKNGVEALAAYASFHLMSPQKLEQTKQDLLTYCQQDSYAMFLILKKLREISTPSN</sequence>
<proteinExistence type="predicted"/>
<dbReference type="InterPro" id="IPR021301">
    <property type="entry name" value="DUF2779"/>
</dbReference>
<accession>A0A851HJZ1</accession>
<dbReference type="Pfam" id="PF11074">
    <property type="entry name" value="DUF2779"/>
    <property type="match status" value="1"/>
</dbReference>
<protein>
    <submittedName>
        <fullName evidence="2">DUF2779 domain-containing protein</fullName>
    </submittedName>
</protein>
<reference evidence="2 3" key="1">
    <citation type="submission" date="2020-06" db="EMBL/GenBank/DDBJ databases">
        <title>Draft genome sequence of Candidatus Phytoplasma pruni (X-disease group, subgroup 16SrIII-B) strain ChTDIII from Argentina.</title>
        <authorList>
            <person name="Fernandez F.D."/>
            <person name="Zuebert C."/>
            <person name="Huettel B."/>
            <person name="Kube M."/>
            <person name="Conci L.R."/>
        </authorList>
    </citation>
    <scope>NUCLEOTIDE SEQUENCE [LARGE SCALE GENOMIC DNA]</scope>
    <source>
        <strain evidence="2 3">ChTDIII</strain>
    </source>
</reference>
<evidence type="ECO:0000313" key="2">
    <source>
        <dbReference type="EMBL" id="NWN45759.1"/>
    </source>
</evidence>
<dbReference type="EMBL" id="JABUOH010000041">
    <property type="protein sequence ID" value="NWN45759.1"/>
    <property type="molecule type" value="Genomic_DNA"/>
</dbReference>